<reference evidence="1" key="1">
    <citation type="submission" date="2022-12" db="EMBL/GenBank/DDBJ databases">
        <authorList>
            <person name="Petersen C."/>
        </authorList>
    </citation>
    <scope>NUCLEOTIDE SEQUENCE</scope>
    <source>
        <strain evidence="1">IBT 3081</strain>
    </source>
</reference>
<dbReference type="RefSeq" id="XP_056573814.1">
    <property type="nucleotide sequence ID" value="XM_056727999.1"/>
</dbReference>
<reference evidence="1" key="2">
    <citation type="journal article" date="2023" name="IMA Fungus">
        <title>Comparative genomic study of the Penicillium genus elucidates a diverse pangenome and 15 lateral gene transfer events.</title>
        <authorList>
            <person name="Petersen C."/>
            <person name="Sorensen T."/>
            <person name="Nielsen M.R."/>
            <person name="Sondergaard T.E."/>
            <person name="Sorensen J.L."/>
            <person name="Fitzpatrick D.A."/>
            <person name="Frisvad J.C."/>
            <person name="Nielsen K.L."/>
        </authorList>
    </citation>
    <scope>NUCLEOTIDE SEQUENCE</scope>
    <source>
        <strain evidence="1">IBT 3081</strain>
    </source>
</reference>
<evidence type="ECO:0000313" key="1">
    <source>
        <dbReference type="EMBL" id="KAJ5355667.1"/>
    </source>
</evidence>
<accession>A0A9W9R8H2</accession>
<dbReference type="AlphaFoldDB" id="A0A9W9R8H2"/>
<protein>
    <submittedName>
        <fullName evidence="1">Uncharacterized protein</fullName>
    </submittedName>
</protein>
<comment type="caution">
    <text evidence="1">The sequence shown here is derived from an EMBL/GenBank/DDBJ whole genome shotgun (WGS) entry which is preliminary data.</text>
</comment>
<dbReference type="GeneID" id="81467182"/>
<dbReference type="Proteomes" id="UP001147752">
    <property type="component" value="Unassembled WGS sequence"/>
</dbReference>
<dbReference type="EMBL" id="JAPZBT010000006">
    <property type="protein sequence ID" value="KAJ5355667.1"/>
    <property type="molecule type" value="Genomic_DNA"/>
</dbReference>
<name>A0A9W9R8H2_9EURO</name>
<keyword evidence="2" id="KW-1185">Reference proteome</keyword>
<organism evidence="1 2">
    <name type="scientific">Penicillium concentricum</name>
    <dbReference type="NCBI Taxonomy" id="293559"/>
    <lineage>
        <taxon>Eukaryota</taxon>
        <taxon>Fungi</taxon>
        <taxon>Dikarya</taxon>
        <taxon>Ascomycota</taxon>
        <taxon>Pezizomycotina</taxon>
        <taxon>Eurotiomycetes</taxon>
        <taxon>Eurotiomycetidae</taxon>
        <taxon>Eurotiales</taxon>
        <taxon>Aspergillaceae</taxon>
        <taxon>Penicillium</taxon>
    </lineage>
</organism>
<gene>
    <name evidence="1" type="ORF">N7517_010276</name>
</gene>
<sequence>MVKIELETPKQKIGHLPIDNFNVIISDVLPHHSSRTLGIRVPQKFDKAYTVNEVHHDEGV</sequence>
<proteinExistence type="predicted"/>
<evidence type="ECO:0000313" key="2">
    <source>
        <dbReference type="Proteomes" id="UP001147752"/>
    </source>
</evidence>